<feature type="domain" description="Chitin-binding type-2" evidence="1">
    <location>
        <begin position="37"/>
        <end position="95"/>
    </location>
</feature>
<dbReference type="SUPFAM" id="SSF57625">
    <property type="entry name" value="Invertebrate chitin-binding proteins"/>
    <property type="match status" value="1"/>
</dbReference>
<evidence type="ECO:0000313" key="3">
    <source>
        <dbReference type="Proteomes" id="UP001501585"/>
    </source>
</evidence>
<evidence type="ECO:0000259" key="1">
    <source>
        <dbReference type="PROSITE" id="PS50940"/>
    </source>
</evidence>
<reference evidence="2 3" key="1">
    <citation type="journal article" date="2019" name="Int. J. Syst. Evol. Microbiol.">
        <title>The Global Catalogue of Microorganisms (GCM) 10K type strain sequencing project: providing services to taxonomists for standard genome sequencing and annotation.</title>
        <authorList>
            <consortium name="The Broad Institute Genomics Platform"/>
            <consortium name="The Broad Institute Genome Sequencing Center for Infectious Disease"/>
            <person name="Wu L."/>
            <person name="Ma J."/>
        </authorList>
    </citation>
    <scope>NUCLEOTIDE SEQUENCE [LARGE SCALE GENOMIC DNA]</scope>
    <source>
        <strain evidence="2 3">JCM 15313</strain>
    </source>
</reference>
<dbReference type="PROSITE" id="PS50940">
    <property type="entry name" value="CHIT_BIND_II"/>
    <property type="match status" value="1"/>
</dbReference>
<gene>
    <name evidence="2" type="ORF">GCM10009799_29670</name>
</gene>
<accession>A0ABN2T6V1</accession>
<organism evidence="2 3">
    <name type="scientific">Nocardiopsis rhodophaea</name>
    <dbReference type="NCBI Taxonomy" id="280238"/>
    <lineage>
        <taxon>Bacteria</taxon>
        <taxon>Bacillati</taxon>
        <taxon>Actinomycetota</taxon>
        <taxon>Actinomycetes</taxon>
        <taxon>Streptosporangiales</taxon>
        <taxon>Nocardiopsidaceae</taxon>
        <taxon>Nocardiopsis</taxon>
    </lineage>
</organism>
<dbReference type="InterPro" id="IPR036508">
    <property type="entry name" value="Chitin-bd_dom_sf"/>
</dbReference>
<sequence>MALVYSTPRRLAAVCGAVLLGSLLSVAIVLPAHAELFNECSIARGIKYGRLTFPDPYEEKALHPCVKNIPVLFQCPHGFLYNRIDNVCDSPGLKS</sequence>
<name>A0ABN2T6V1_9ACTN</name>
<dbReference type="EMBL" id="BAAAPC010000011">
    <property type="protein sequence ID" value="GAA2000367.1"/>
    <property type="molecule type" value="Genomic_DNA"/>
</dbReference>
<proteinExistence type="predicted"/>
<comment type="caution">
    <text evidence="2">The sequence shown here is derived from an EMBL/GenBank/DDBJ whole genome shotgun (WGS) entry which is preliminary data.</text>
</comment>
<dbReference type="Proteomes" id="UP001501585">
    <property type="component" value="Unassembled WGS sequence"/>
</dbReference>
<keyword evidence="3" id="KW-1185">Reference proteome</keyword>
<evidence type="ECO:0000313" key="2">
    <source>
        <dbReference type="EMBL" id="GAA2000367.1"/>
    </source>
</evidence>
<dbReference type="InterPro" id="IPR002557">
    <property type="entry name" value="Chitin-bd_dom"/>
</dbReference>
<protein>
    <recommendedName>
        <fullName evidence="1">Chitin-binding type-2 domain-containing protein</fullName>
    </recommendedName>
</protein>